<evidence type="ECO:0000256" key="1">
    <source>
        <dbReference type="SAM" id="SignalP"/>
    </source>
</evidence>
<proteinExistence type="predicted"/>
<accession>A0ABW0SL77</accession>
<dbReference type="EMBL" id="JBHSNM010000002">
    <property type="protein sequence ID" value="MFC5569858.1"/>
    <property type="molecule type" value="Genomic_DNA"/>
</dbReference>
<feature type="signal peptide" evidence="1">
    <location>
        <begin position="1"/>
        <end position="23"/>
    </location>
</feature>
<evidence type="ECO:0000313" key="3">
    <source>
        <dbReference type="EMBL" id="MFC5569858.1"/>
    </source>
</evidence>
<protein>
    <submittedName>
        <fullName evidence="3">PQQ-dependent sugar dehydrogenase</fullName>
    </submittedName>
</protein>
<reference evidence="4" key="1">
    <citation type="journal article" date="2019" name="Int. J. Syst. Evol. Microbiol.">
        <title>The Global Catalogue of Microorganisms (GCM) 10K type strain sequencing project: providing services to taxonomists for standard genome sequencing and annotation.</title>
        <authorList>
            <consortium name="The Broad Institute Genomics Platform"/>
            <consortium name="The Broad Institute Genome Sequencing Center for Infectious Disease"/>
            <person name="Wu L."/>
            <person name="Ma J."/>
        </authorList>
    </citation>
    <scope>NUCLEOTIDE SEQUENCE [LARGE SCALE GENOMIC DNA]</scope>
    <source>
        <strain evidence="4">KACC 11407</strain>
    </source>
</reference>
<keyword evidence="1" id="KW-0732">Signal</keyword>
<dbReference type="PROSITE" id="PS50268">
    <property type="entry name" value="CADHERIN_2"/>
    <property type="match status" value="1"/>
</dbReference>
<dbReference type="InterPro" id="IPR012938">
    <property type="entry name" value="Glc/Sorbosone_DH"/>
</dbReference>
<evidence type="ECO:0000259" key="2">
    <source>
        <dbReference type="PROSITE" id="PS50268"/>
    </source>
</evidence>
<feature type="domain" description="Cadherin" evidence="2">
    <location>
        <begin position="41"/>
        <end position="141"/>
    </location>
</feature>
<comment type="caution">
    <text evidence="3">The sequence shown here is derived from an EMBL/GenBank/DDBJ whole genome shotgun (WGS) entry which is preliminary data.</text>
</comment>
<dbReference type="InterPro" id="IPR011041">
    <property type="entry name" value="Quinoprot_gluc/sorb_DH_b-prop"/>
</dbReference>
<dbReference type="Pfam" id="PF17963">
    <property type="entry name" value="Big_9"/>
    <property type="match status" value="1"/>
</dbReference>
<sequence length="534" mass="55781">MARSAPVHPLAASLLAMTLAACGGGGGGGRVPPPLNRAPVFTSTASVTVAENTADAFHTVTATDADGDALTFSISGGVDGDRFRITSAGALSFVSPPDFEAPGDNNGDNVYQLELTVSDGHANVARSMSVTVTDVAEAPAYQVRRVVAGLNESAFLAPVPDGSGRVFVTELGGRILVLSPDTGAIAPTPFLDLTGQLSTDGERGLLGFATAPDFMTSGTFYVFVTVPDGTIEVRRYGTMAGNREQADPASGDAILRVPHPRSNHNGGWIGFGPDDFLYIAIGDGGGSGDPDNNGQNPATLLGKILRIDPGRDGFPADDARDYAIPADNPFANGGGAPEVFAYGLRNPFRNSFDPATGNLWIGDVGQNAVEEVDLLRPGDGGANFGWPIMEGTSPYRGGSTAGLTPPVAEYVHGAGTRQGNTVIGGYVYRGNVQSLQGLYVFADFIRPNVWTLPVSSVSVGMTLPSSEFTVRNADFAPNAGAITNIASFGVDEDGNLYLVDLDGEIFVIEPLASPMPGTRMRAQTPRWRERWPDR</sequence>
<dbReference type="Pfam" id="PF07995">
    <property type="entry name" value="GSDH"/>
    <property type="match status" value="1"/>
</dbReference>
<dbReference type="Gene3D" id="2.60.40.60">
    <property type="entry name" value="Cadherins"/>
    <property type="match status" value="1"/>
</dbReference>
<name>A0ABW0SL77_9GAMM</name>
<dbReference type="InterPro" id="IPR015919">
    <property type="entry name" value="Cadherin-like_sf"/>
</dbReference>
<gene>
    <name evidence="3" type="ORF">ACFPN1_07265</name>
</gene>
<dbReference type="InterPro" id="IPR011042">
    <property type="entry name" value="6-blade_b-propeller_TolB-like"/>
</dbReference>
<dbReference type="InterPro" id="IPR002126">
    <property type="entry name" value="Cadherin-like_dom"/>
</dbReference>
<dbReference type="PROSITE" id="PS51257">
    <property type="entry name" value="PROKAR_LIPOPROTEIN"/>
    <property type="match status" value="1"/>
</dbReference>
<dbReference type="SUPFAM" id="SSF50952">
    <property type="entry name" value="Soluble quinoprotein glucose dehydrogenase"/>
    <property type="match status" value="1"/>
</dbReference>
<dbReference type="PANTHER" id="PTHR19328:SF13">
    <property type="entry name" value="HIPL1 PROTEIN"/>
    <property type="match status" value="1"/>
</dbReference>
<dbReference type="SMART" id="SM00112">
    <property type="entry name" value="CA"/>
    <property type="match status" value="1"/>
</dbReference>
<dbReference type="PANTHER" id="PTHR19328">
    <property type="entry name" value="HEDGEHOG-INTERACTING PROTEIN"/>
    <property type="match status" value="1"/>
</dbReference>
<keyword evidence="4" id="KW-1185">Reference proteome</keyword>
<feature type="chain" id="PRO_5045731889" evidence="1">
    <location>
        <begin position="24"/>
        <end position="534"/>
    </location>
</feature>
<organism evidence="3 4">
    <name type="scientific">Lysobacter yangpyeongensis</name>
    <dbReference type="NCBI Taxonomy" id="346182"/>
    <lineage>
        <taxon>Bacteria</taxon>
        <taxon>Pseudomonadati</taxon>
        <taxon>Pseudomonadota</taxon>
        <taxon>Gammaproteobacteria</taxon>
        <taxon>Lysobacterales</taxon>
        <taxon>Lysobacteraceae</taxon>
        <taxon>Lysobacter</taxon>
    </lineage>
</organism>
<dbReference type="Proteomes" id="UP001596036">
    <property type="component" value="Unassembled WGS sequence"/>
</dbReference>
<dbReference type="Gene3D" id="2.120.10.30">
    <property type="entry name" value="TolB, C-terminal domain"/>
    <property type="match status" value="1"/>
</dbReference>
<evidence type="ECO:0000313" key="4">
    <source>
        <dbReference type="Proteomes" id="UP001596036"/>
    </source>
</evidence>
<dbReference type="RefSeq" id="WP_386754179.1">
    <property type="nucleotide sequence ID" value="NZ_JBHSNM010000002.1"/>
</dbReference>
<dbReference type="SUPFAM" id="SSF49313">
    <property type="entry name" value="Cadherin-like"/>
    <property type="match status" value="1"/>
</dbReference>
<dbReference type="CDD" id="cd11304">
    <property type="entry name" value="Cadherin_repeat"/>
    <property type="match status" value="1"/>
</dbReference>